<dbReference type="EMBL" id="PCVK01000073">
    <property type="protein sequence ID" value="PIQ71595.1"/>
    <property type="molecule type" value="Genomic_DNA"/>
</dbReference>
<comment type="caution">
    <text evidence="1">The sequence shown here is derived from an EMBL/GenBank/DDBJ whole genome shotgun (WGS) entry which is preliminary data.</text>
</comment>
<sequence length="310" mass="35567">MYSHLISTNTKPHLSGVAKFSEIIAGKLSVPFIGFTEIDQLKKGTTVFLSVSFFMADIELETEAWRFLSLVEEKNIKFSLFFHSFDDLPIEHALIKRAVHIYAANAEIYHQLAFTDKPKRNVWSPPLLSNGLKTNDFALNIFSFGMAFKIQTKLHKLLAAKLKKFNIDYIIRFSTGFHERANFGNYDEFARQLEEIYGDKVQFYGFLSDEAVSYFLNISNLYVNFFPKGVRSNNTTIFAVMKKGCPVVTNLDTFSPHWMKKRKNILDVQELTKEMISKNALSKVGEQAMKDVKKNVSLNKLVTLIQKDTK</sequence>
<accession>A0A2H0KK31</accession>
<evidence type="ECO:0000313" key="2">
    <source>
        <dbReference type="Proteomes" id="UP000229497"/>
    </source>
</evidence>
<proteinExistence type="predicted"/>
<dbReference type="Proteomes" id="UP000229497">
    <property type="component" value="Unassembled WGS sequence"/>
</dbReference>
<dbReference type="AlphaFoldDB" id="A0A2H0KK31"/>
<protein>
    <submittedName>
        <fullName evidence="1">Uncharacterized protein</fullName>
    </submittedName>
</protein>
<reference evidence="1 2" key="1">
    <citation type="submission" date="2017-09" db="EMBL/GenBank/DDBJ databases">
        <title>Depth-based differentiation of microbial function through sediment-hosted aquifers and enrichment of novel symbionts in the deep terrestrial subsurface.</title>
        <authorList>
            <person name="Probst A.J."/>
            <person name="Ladd B."/>
            <person name="Jarett J.K."/>
            <person name="Geller-Mcgrath D.E."/>
            <person name="Sieber C.M."/>
            <person name="Emerson J.B."/>
            <person name="Anantharaman K."/>
            <person name="Thomas B.C."/>
            <person name="Malmstrom R."/>
            <person name="Stieglmeier M."/>
            <person name="Klingl A."/>
            <person name="Woyke T."/>
            <person name="Ryan C.M."/>
            <person name="Banfield J.F."/>
        </authorList>
    </citation>
    <scope>NUCLEOTIDE SEQUENCE [LARGE SCALE GENOMIC DNA]</scope>
    <source>
        <strain evidence="1">CG11_big_fil_rev_8_21_14_0_20_37_16</strain>
    </source>
</reference>
<gene>
    <name evidence="1" type="ORF">COV87_02500</name>
</gene>
<evidence type="ECO:0000313" key="1">
    <source>
        <dbReference type="EMBL" id="PIQ71595.1"/>
    </source>
</evidence>
<organism evidence="1 2">
    <name type="scientific">Candidatus Roizmanbacteria bacterium CG11_big_fil_rev_8_21_14_0_20_37_16</name>
    <dbReference type="NCBI Taxonomy" id="1974857"/>
    <lineage>
        <taxon>Bacteria</taxon>
        <taxon>Candidatus Roizmaniibacteriota</taxon>
    </lineage>
</organism>
<name>A0A2H0KK31_9BACT</name>
<dbReference type="Gene3D" id="3.40.50.2000">
    <property type="entry name" value="Glycogen Phosphorylase B"/>
    <property type="match status" value="1"/>
</dbReference>